<name>A0A6B1G370_9CHLR</name>
<evidence type="ECO:0000256" key="4">
    <source>
        <dbReference type="ARBA" id="ARBA00022989"/>
    </source>
</evidence>
<keyword evidence="4 6" id="KW-1133">Transmembrane helix</keyword>
<reference evidence="7" key="1">
    <citation type="submission" date="2019-09" db="EMBL/GenBank/DDBJ databases">
        <title>Characterisation of the sponge microbiome using genome-centric metagenomics.</title>
        <authorList>
            <person name="Engelberts J.P."/>
            <person name="Robbins S.J."/>
            <person name="De Goeij J.M."/>
            <person name="Aranda M."/>
            <person name="Bell S.C."/>
            <person name="Webster N.S."/>
        </authorList>
    </citation>
    <scope>NUCLEOTIDE SEQUENCE</scope>
    <source>
        <strain evidence="7">SB0675_bin_29</strain>
    </source>
</reference>
<evidence type="ECO:0000256" key="3">
    <source>
        <dbReference type="ARBA" id="ARBA00022960"/>
    </source>
</evidence>
<keyword evidence="5 6" id="KW-0472">Membrane</keyword>
<evidence type="ECO:0000256" key="2">
    <source>
        <dbReference type="ARBA" id="ARBA00022692"/>
    </source>
</evidence>
<protein>
    <recommendedName>
        <fullName evidence="8">Rod shape-determining protein RodA</fullName>
    </recommendedName>
</protein>
<evidence type="ECO:0000256" key="1">
    <source>
        <dbReference type="ARBA" id="ARBA00004141"/>
    </source>
</evidence>
<evidence type="ECO:0008006" key="8">
    <source>
        <dbReference type="Google" id="ProtNLM"/>
    </source>
</evidence>
<comment type="subcellular location">
    <subcellularLocation>
        <location evidence="1">Membrane</location>
        <topology evidence="1">Multi-pass membrane protein</topology>
    </subcellularLocation>
</comment>
<dbReference type="GO" id="GO:0015648">
    <property type="term" value="F:lipid-linked peptidoglycan transporter activity"/>
    <property type="evidence" value="ECO:0007669"/>
    <property type="project" value="TreeGrafter"/>
</dbReference>
<comment type="caution">
    <text evidence="7">The sequence shown here is derived from an EMBL/GenBank/DDBJ whole genome shotgun (WGS) entry which is preliminary data.</text>
</comment>
<dbReference type="AlphaFoldDB" id="A0A6B1G370"/>
<keyword evidence="3" id="KW-0133">Cell shape</keyword>
<feature type="transmembrane region" description="Helical" evidence="6">
    <location>
        <begin position="65"/>
        <end position="85"/>
    </location>
</feature>
<keyword evidence="2 6" id="KW-0812">Transmembrane</keyword>
<feature type="transmembrane region" description="Helical" evidence="6">
    <location>
        <begin position="42"/>
        <end position="58"/>
    </location>
</feature>
<dbReference type="GO" id="GO:0005886">
    <property type="term" value="C:plasma membrane"/>
    <property type="evidence" value="ECO:0007669"/>
    <property type="project" value="TreeGrafter"/>
</dbReference>
<dbReference type="EMBL" id="VYDA01000079">
    <property type="protein sequence ID" value="MYH60584.1"/>
    <property type="molecule type" value="Genomic_DNA"/>
</dbReference>
<sequence length="133" mass="15295">MIRHFDRPLFFAVLMLCGIGIAMTYSATSTNVALTDYWQRQLFFTILGAIALVTAALFDYRHLELLAQPSYFLLMVSLVAVYFVGEVKNGAQRWLNLGIDVQPTEAGKFLLIVFFAWYLSRFQDRIRSLPYLL</sequence>
<evidence type="ECO:0000256" key="6">
    <source>
        <dbReference type="SAM" id="Phobius"/>
    </source>
</evidence>
<evidence type="ECO:0000256" key="5">
    <source>
        <dbReference type="ARBA" id="ARBA00023136"/>
    </source>
</evidence>
<dbReference type="GO" id="GO:0032153">
    <property type="term" value="C:cell division site"/>
    <property type="evidence" value="ECO:0007669"/>
    <property type="project" value="TreeGrafter"/>
</dbReference>
<gene>
    <name evidence="7" type="ORF">F4148_02065</name>
</gene>
<dbReference type="InterPro" id="IPR001182">
    <property type="entry name" value="FtsW/RodA"/>
</dbReference>
<feature type="transmembrane region" description="Helical" evidence="6">
    <location>
        <begin position="105"/>
        <end position="122"/>
    </location>
</feature>
<proteinExistence type="predicted"/>
<evidence type="ECO:0000313" key="7">
    <source>
        <dbReference type="EMBL" id="MYH60584.1"/>
    </source>
</evidence>
<organism evidence="7">
    <name type="scientific">Caldilineaceae bacterium SB0675_bin_29</name>
    <dbReference type="NCBI Taxonomy" id="2605266"/>
    <lineage>
        <taxon>Bacteria</taxon>
        <taxon>Bacillati</taxon>
        <taxon>Chloroflexota</taxon>
        <taxon>Caldilineae</taxon>
        <taxon>Caldilineales</taxon>
        <taxon>Caldilineaceae</taxon>
    </lineage>
</organism>
<accession>A0A6B1G370</accession>
<dbReference type="PANTHER" id="PTHR30474">
    <property type="entry name" value="CELL CYCLE PROTEIN"/>
    <property type="match status" value="1"/>
</dbReference>
<dbReference type="Pfam" id="PF01098">
    <property type="entry name" value="FTSW_RODA_SPOVE"/>
    <property type="match status" value="1"/>
</dbReference>
<dbReference type="GO" id="GO:0051301">
    <property type="term" value="P:cell division"/>
    <property type="evidence" value="ECO:0007669"/>
    <property type="project" value="InterPro"/>
</dbReference>
<dbReference type="GO" id="GO:0008360">
    <property type="term" value="P:regulation of cell shape"/>
    <property type="evidence" value="ECO:0007669"/>
    <property type="project" value="UniProtKB-KW"/>
</dbReference>